<dbReference type="EMBL" id="CAADFJ010000369">
    <property type="protein sequence ID" value="VFK06711.1"/>
    <property type="molecule type" value="Genomic_DNA"/>
</dbReference>
<gene>
    <name evidence="1" type="ORF">BECKH772B_GA0070898_103116</name>
    <name evidence="2" type="ORF">BECKH772C_GA0070978_103694</name>
</gene>
<dbReference type="EMBL" id="CAADFI010000311">
    <property type="protein sequence ID" value="VFK02903.1"/>
    <property type="molecule type" value="Genomic_DNA"/>
</dbReference>
<accession>A0A450VDM4</accession>
<proteinExistence type="predicted"/>
<evidence type="ECO:0000313" key="2">
    <source>
        <dbReference type="EMBL" id="VFK06711.1"/>
    </source>
</evidence>
<reference evidence="1" key="1">
    <citation type="submission" date="2019-02" db="EMBL/GenBank/DDBJ databases">
        <authorList>
            <person name="Gruber-Vodicka R. H."/>
            <person name="Seah K. B. B."/>
        </authorList>
    </citation>
    <scope>NUCLEOTIDE SEQUENCE</scope>
    <source>
        <strain evidence="2">BECK_SA2B12</strain>
        <strain evidence="1">BECK_SA2B20</strain>
    </source>
</reference>
<dbReference type="AlphaFoldDB" id="A0A450VDM4"/>
<sequence>MALNLQRVLFSPKDFSPPKEGGQRFKTSIFSRWFSLANRVAAQPTGFSW</sequence>
<protein>
    <submittedName>
        <fullName evidence="1">Uncharacterized protein</fullName>
    </submittedName>
</protein>
<evidence type="ECO:0000313" key="1">
    <source>
        <dbReference type="EMBL" id="VFK02903.1"/>
    </source>
</evidence>
<name>A0A450VDM4_9GAMM</name>
<organism evidence="1">
    <name type="scientific">Candidatus Kentrum eta</name>
    <dbReference type="NCBI Taxonomy" id="2126337"/>
    <lineage>
        <taxon>Bacteria</taxon>
        <taxon>Pseudomonadati</taxon>
        <taxon>Pseudomonadota</taxon>
        <taxon>Gammaproteobacteria</taxon>
        <taxon>Candidatus Kentrum</taxon>
    </lineage>
</organism>